<evidence type="ECO:0000313" key="2">
    <source>
        <dbReference type="EMBL" id="AAL68651.1"/>
    </source>
</evidence>
<name>Q8VQ16_PANAY</name>
<keyword evidence="2" id="KW-0614">Plasmid</keyword>
<accession>Q8VQ16</accession>
<feature type="compositionally biased region" description="Low complexity" evidence="1">
    <location>
        <begin position="172"/>
        <end position="184"/>
    </location>
</feature>
<sequence>MNPLQSIQHNITTPPISGGQPLDAVGPQGQQSHPRRISPSQLSQSAHLALERLSANAEHQRLASLVRNALQDGTFQFQSSNDTQATYKASICLPAHTDTVRTDHLINNELTVQVRLNDQSEYDIVSAHLHGSPKAISFDVPSPPPAHGSASSVLSEQTHLGLSRDISQDALDSSSLENPLLSSPDHYRPPSQPKPVHIGSVRREADSLVSDNPVVQALLSFAQASQAFPPQAASITGVQLEMRPRRDDIEKALEEFKGAFTVEKAQLMSSANSSERVDEDVNADIHIPLLLKAIERGAAAFGPNASIGQNSAKAFLASCAPQITSNDDVLSEFINQKLKQDDDLQVRLGAQELLHVATKKEFQLGGLAGSIGVSCILGLAWELGASTLLKNSIFGKNFSPSQYALQLAGIDSVPPLMIESMDTMCVLAIIKGLKGEEWSMSDLLPKAFKAGAISSVVSFPNNVLQYVGFKSRVGDLAANSVTTEAAIFGAASGIPPEVKESEDLMRAGLFQSMKDGVMAYPGGGEDTKETIQRMTQHALDIAPGESTAIKSMGLASIVGMIPLIASDKATGVLSEKVLRVFRSAVFNPIEAIALNALALAGRVNVPGLFDSDNAKHARVVQTILARASQHMEAGDRDISAEELHQMLSPRSEFLRHVGSAIVNGMNASFEAIPALVRKLGYGKDPLAERIPYQDLAVPDTPRQPAP</sequence>
<geneLocation type="plasmid" evidence="2">
    <name>pPATHehg</name>
</geneLocation>
<feature type="region of interest" description="Disordered" evidence="1">
    <location>
        <begin position="1"/>
        <end position="40"/>
    </location>
</feature>
<evidence type="ECO:0000256" key="1">
    <source>
        <dbReference type="SAM" id="MobiDB-lite"/>
    </source>
</evidence>
<proteinExistence type="predicted"/>
<feature type="region of interest" description="Disordered" evidence="1">
    <location>
        <begin position="172"/>
        <end position="197"/>
    </location>
</feature>
<feature type="compositionally biased region" description="Polar residues" evidence="1">
    <location>
        <begin position="1"/>
        <end position="15"/>
    </location>
</feature>
<organism evidence="2">
    <name type="scientific">Pantoea agglomerans pv. gypsophilae</name>
    <name type="common">Erwinia herbicola</name>
    <dbReference type="NCBI Taxonomy" id="48984"/>
    <lineage>
        <taxon>Bacteria</taxon>
        <taxon>Pseudomonadati</taxon>
        <taxon>Pseudomonadota</taxon>
        <taxon>Gammaproteobacteria</taxon>
        <taxon>Enterobacterales</taxon>
        <taxon>Erwiniaceae</taxon>
        <taxon>Pantoea</taxon>
        <taxon>Pantoea agglomerans group</taxon>
    </lineage>
</organism>
<protein>
    <submittedName>
        <fullName evidence="2">Virulence factor avrPphD</fullName>
    </submittedName>
</protein>
<dbReference type="EMBL" id="AF462346">
    <property type="protein sequence ID" value="AAL68651.1"/>
    <property type="molecule type" value="Genomic_DNA"/>
</dbReference>
<dbReference type="NCBIfam" id="NF041309">
    <property type="entry name" value="XopB"/>
    <property type="match status" value="1"/>
</dbReference>
<feature type="region of interest" description="Disordered" evidence="1">
    <location>
        <begin position="135"/>
        <end position="158"/>
    </location>
</feature>
<dbReference type="RefSeq" id="WP_155740587.1">
    <property type="nucleotide sequence ID" value="NZ_CP122323.1"/>
</dbReference>
<dbReference type="AlphaFoldDB" id="Q8VQ16"/>
<feature type="compositionally biased region" description="Polar residues" evidence="1">
    <location>
        <begin position="28"/>
        <end position="40"/>
    </location>
</feature>
<reference evidence="2" key="1">
    <citation type="submission" date="2001-12" db="EMBL/GenBank/DDBJ databases">
        <title>The presence of diverse IS elements and avrPphD homolog on the plasmid borne pathogenicity island of Erwinia herbicola pv. gypsophilae.</title>
        <authorList>
            <person name="Guo M."/>
            <person name="Mor H."/>
            <person name="Manulis S."/>
            <person name="Barash I."/>
        </authorList>
    </citation>
    <scope>NUCLEOTIDE SEQUENCE</scope>
    <source>
        <plasmid evidence="2">pPATHehg</plasmid>
    </source>
</reference>
<dbReference type="InterPro" id="IPR053430">
    <property type="entry name" value="Plant_immune_effector"/>
</dbReference>